<organism evidence="1 2">
    <name type="scientific">Couchioplanes caeruleus subsp. caeruleus</name>
    <dbReference type="NCBI Taxonomy" id="56427"/>
    <lineage>
        <taxon>Bacteria</taxon>
        <taxon>Bacillati</taxon>
        <taxon>Actinomycetota</taxon>
        <taxon>Actinomycetes</taxon>
        <taxon>Micromonosporales</taxon>
        <taxon>Micromonosporaceae</taxon>
        <taxon>Couchioplanes</taxon>
    </lineage>
</organism>
<dbReference type="RefSeq" id="WP_071808124.1">
    <property type="nucleotide sequence ID" value="NZ_MEIA01000353.1"/>
</dbReference>
<keyword evidence="2" id="KW-1185">Reference proteome</keyword>
<reference evidence="1 2" key="1">
    <citation type="submission" date="2016-09" db="EMBL/GenBank/DDBJ databases">
        <title>Couchioplanes caeruleus draft genome sequence.</title>
        <authorList>
            <person name="Sheehan J."/>
            <person name="Caffrey P."/>
        </authorList>
    </citation>
    <scope>NUCLEOTIDE SEQUENCE [LARGE SCALE GENOMIC DNA]</scope>
    <source>
        <strain evidence="1 2">DSM 43634</strain>
    </source>
</reference>
<dbReference type="Proteomes" id="UP000182486">
    <property type="component" value="Unassembled WGS sequence"/>
</dbReference>
<proteinExistence type="predicted"/>
<accession>A0A1K0FF46</accession>
<evidence type="ECO:0000313" key="2">
    <source>
        <dbReference type="Proteomes" id="UP000182486"/>
    </source>
</evidence>
<dbReference type="EMBL" id="MEIA01000353">
    <property type="protein sequence ID" value="OJF11360.1"/>
    <property type="molecule type" value="Genomic_DNA"/>
</dbReference>
<sequence>MSSNDAIEALRAAGSALGDVDVSGWDDTLLTDQLAELSAVLCQLDAQLSRVADAVRARGFRIAEPLAA</sequence>
<protein>
    <submittedName>
        <fullName evidence="1">Uncharacterized protein</fullName>
    </submittedName>
</protein>
<gene>
    <name evidence="1" type="ORF">BG844_26730</name>
</gene>
<name>A0A1K0FF46_9ACTN</name>
<evidence type="ECO:0000313" key="1">
    <source>
        <dbReference type="EMBL" id="OJF11360.1"/>
    </source>
</evidence>
<comment type="caution">
    <text evidence="1">The sequence shown here is derived from an EMBL/GenBank/DDBJ whole genome shotgun (WGS) entry which is preliminary data.</text>
</comment>
<dbReference type="AlphaFoldDB" id="A0A1K0FF46"/>